<accession>A0A382P4J8</accession>
<feature type="transmembrane region" description="Helical" evidence="1">
    <location>
        <begin position="12"/>
        <end position="34"/>
    </location>
</feature>
<evidence type="ECO:0000256" key="1">
    <source>
        <dbReference type="SAM" id="Phobius"/>
    </source>
</evidence>
<proteinExistence type="predicted"/>
<keyword evidence="1" id="KW-1133">Transmembrane helix</keyword>
<gene>
    <name evidence="2" type="ORF">METZ01_LOCUS321188</name>
</gene>
<dbReference type="EMBL" id="UINC01104858">
    <property type="protein sequence ID" value="SVC68334.1"/>
    <property type="molecule type" value="Genomic_DNA"/>
</dbReference>
<dbReference type="AlphaFoldDB" id="A0A382P4J8"/>
<evidence type="ECO:0000313" key="2">
    <source>
        <dbReference type="EMBL" id="SVC68334.1"/>
    </source>
</evidence>
<reference evidence="2" key="1">
    <citation type="submission" date="2018-05" db="EMBL/GenBank/DDBJ databases">
        <authorList>
            <person name="Lanie J.A."/>
            <person name="Ng W.-L."/>
            <person name="Kazmierczak K.M."/>
            <person name="Andrzejewski T.M."/>
            <person name="Davidsen T.M."/>
            <person name="Wayne K.J."/>
            <person name="Tettelin H."/>
            <person name="Glass J.I."/>
            <person name="Rusch D."/>
            <person name="Podicherti R."/>
            <person name="Tsui H.-C.T."/>
            <person name="Winkler M.E."/>
        </authorList>
    </citation>
    <scope>NUCLEOTIDE SEQUENCE</scope>
</reference>
<name>A0A382P4J8_9ZZZZ</name>
<keyword evidence="1" id="KW-0472">Membrane</keyword>
<sequence>MNIIGGVIWHYWLAVPLVVVGVVSLIAALIGYLGKVSSTRYPKR</sequence>
<protein>
    <submittedName>
        <fullName evidence="2">Uncharacterized protein</fullName>
    </submittedName>
</protein>
<keyword evidence="1" id="KW-0812">Transmembrane</keyword>
<organism evidence="2">
    <name type="scientific">marine metagenome</name>
    <dbReference type="NCBI Taxonomy" id="408172"/>
    <lineage>
        <taxon>unclassified sequences</taxon>
        <taxon>metagenomes</taxon>
        <taxon>ecological metagenomes</taxon>
    </lineage>
</organism>